<feature type="region of interest" description="Disordered" evidence="6">
    <location>
        <begin position="249"/>
        <end position="322"/>
    </location>
</feature>
<evidence type="ECO:0000256" key="2">
    <source>
        <dbReference type="ARBA" id="ARBA00023015"/>
    </source>
</evidence>
<feature type="domain" description="MBD" evidence="7">
    <location>
        <begin position="1"/>
        <end position="77"/>
    </location>
</feature>
<dbReference type="InterPro" id="IPR016177">
    <property type="entry name" value="DNA-bd_dom_sf"/>
</dbReference>
<feature type="compositionally biased region" description="Low complexity" evidence="6">
    <location>
        <begin position="490"/>
        <end position="502"/>
    </location>
</feature>
<dbReference type="EMBL" id="JAAARO010000020">
    <property type="protein sequence ID" value="KAF5729973.1"/>
    <property type="molecule type" value="Genomic_DNA"/>
</dbReference>
<reference evidence="8 9" key="1">
    <citation type="journal article" date="2020" name="Nat. Commun.">
        <title>Genome of Tripterygium wilfordii and identification of cytochrome P450 involved in triptolide biosynthesis.</title>
        <authorList>
            <person name="Tu L."/>
            <person name="Su P."/>
            <person name="Zhang Z."/>
            <person name="Gao L."/>
            <person name="Wang J."/>
            <person name="Hu T."/>
            <person name="Zhou J."/>
            <person name="Zhang Y."/>
            <person name="Zhao Y."/>
            <person name="Liu Y."/>
            <person name="Song Y."/>
            <person name="Tong Y."/>
            <person name="Lu Y."/>
            <person name="Yang J."/>
            <person name="Xu C."/>
            <person name="Jia M."/>
            <person name="Peters R.J."/>
            <person name="Huang L."/>
            <person name="Gao W."/>
        </authorList>
    </citation>
    <scope>NUCLEOTIDE SEQUENCE [LARGE SCALE GENOMIC DNA]</scope>
    <source>
        <strain evidence="9">cv. XIE 37</strain>
        <tissue evidence="8">Leaf</tissue>
    </source>
</reference>
<feature type="compositionally biased region" description="Basic and acidic residues" evidence="6">
    <location>
        <begin position="380"/>
        <end position="396"/>
    </location>
</feature>
<dbReference type="GO" id="GO:0005634">
    <property type="term" value="C:nucleus"/>
    <property type="evidence" value="ECO:0007669"/>
    <property type="project" value="UniProtKB-SubCell"/>
</dbReference>
<evidence type="ECO:0000259" key="7">
    <source>
        <dbReference type="PROSITE" id="PS50982"/>
    </source>
</evidence>
<evidence type="ECO:0000313" key="8">
    <source>
        <dbReference type="EMBL" id="KAF5729973.1"/>
    </source>
</evidence>
<keyword evidence="4" id="KW-0804">Transcription</keyword>
<gene>
    <name evidence="8" type="ORF">HS088_TW20G00342</name>
</gene>
<feature type="compositionally biased region" description="Basic and acidic residues" evidence="6">
    <location>
        <begin position="559"/>
        <end position="568"/>
    </location>
</feature>
<feature type="region of interest" description="Disordered" evidence="6">
    <location>
        <begin position="482"/>
        <end position="516"/>
    </location>
</feature>
<feature type="domain" description="MBD" evidence="7">
    <location>
        <begin position="80"/>
        <end position="151"/>
    </location>
</feature>
<dbReference type="PANTHER" id="PTHR34067">
    <property type="entry name" value="OS04G0193200 PROTEIN"/>
    <property type="match status" value="1"/>
</dbReference>
<dbReference type="PANTHER" id="PTHR34067:SF20">
    <property type="entry name" value="OS08G0206700 PROTEIN"/>
    <property type="match status" value="1"/>
</dbReference>
<dbReference type="Pfam" id="PF01429">
    <property type="entry name" value="MBD"/>
    <property type="match status" value="2"/>
</dbReference>
<feature type="compositionally biased region" description="Basic and acidic residues" evidence="6">
    <location>
        <begin position="300"/>
        <end position="314"/>
    </location>
</feature>
<dbReference type="SUPFAM" id="SSF54171">
    <property type="entry name" value="DNA-binding domain"/>
    <property type="match status" value="3"/>
</dbReference>
<name>A0A7J7C764_TRIWF</name>
<accession>A0A7J7C764</accession>
<dbReference type="PROSITE" id="PS50982">
    <property type="entry name" value="MBD"/>
    <property type="match status" value="3"/>
</dbReference>
<feature type="region of interest" description="Disordered" evidence="6">
    <location>
        <begin position="914"/>
        <end position="990"/>
    </location>
</feature>
<evidence type="ECO:0000256" key="1">
    <source>
        <dbReference type="ARBA" id="ARBA00004123"/>
    </source>
</evidence>
<keyword evidence="9" id="KW-1185">Reference proteome</keyword>
<dbReference type="OrthoDB" id="10072024at2759"/>
<comment type="subcellular location">
    <subcellularLocation>
        <location evidence="1">Nucleus</location>
    </subcellularLocation>
</comment>
<proteinExistence type="predicted"/>
<evidence type="ECO:0000256" key="3">
    <source>
        <dbReference type="ARBA" id="ARBA00023125"/>
    </source>
</evidence>
<evidence type="ECO:0000256" key="6">
    <source>
        <dbReference type="SAM" id="MobiDB-lite"/>
    </source>
</evidence>
<keyword evidence="3" id="KW-0238">DNA-binding</keyword>
<comment type="caution">
    <text evidence="8">The sequence shown here is derived from an EMBL/GenBank/DDBJ whole genome shotgun (WGS) entry which is preliminary data.</text>
</comment>
<organism evidence="8 9">
    <name type="scientific">Tripterygium wilfordii</name>
    <name type="common">Thunder God vine</name>
    <dbReference type="NCBI Taxonomy" id="458696"/>
    <lineage>
        <taxon>Eukaryota</taxon>
        <taxon>Viridiplantae</taxon>
        <taxon>Streptophyta</taxon>
        <taxon>Embryophyta</taxon>
        <taxon>Tracheophyta</taxon>
        <taxon>Spermatophyta</taxon>
        <taxon>Magnoliopsida</taxon>
        <taxon>eudicotyledons</taxon>
        <taxon>Gunneridae</taxon>
        <taxon>Pentapetalae</taxon>
        <taxon>rosids</taxon>
        <taxon>fabids</taxon>
        <taxon>Celastrales</taxon>
        <taxon>Celastraceae</taxon>
        <taxon>Tripterygium</taxon>
    </lineage>
</organism>
<evidence type="ECO:0000256" key="4">
    <source>
        <dbReference type="ARBA" id="ARBA00023163"/>
    </source>
</evidence>
<sequence length="990" mass="109745">MVARRPQQDGLPPGWTVQLKQMRSGRTIRYFMNSQTGQKFSSKEDLIRYVKMKSTLTSQNEDPPTTKKHIDRHSENMDIQVVKKTNEEWLPEGWEVESKTRNSGARSGTKYKCYIDPSTGSKFYSKPEVFRYLEGVKHQSCLSTQKKSGSVVHSTSKVVIEKSEVTDLPRGWIKELKIKTVANRVRKDPYYTDPVSGYVFRSKKDVLRYLESGKISKSAFLSQKRHINDPELIDNKTSASCATKRQKLQHPASILQPFTGKQSSNRSGLAVPENEASKKILRRRGSVGTMFSVGSTDETLSEKASVEKRNDRYDCPSTNYDAVLTPAHDLKGKSFLDSGMEKSSRSSNNSSKSNKKKWRNLPCRSSKRLAGLHSLLPKVELSERNQQDSTPTDDRAVSNSASDLLGMNSLECEMEKSSSRSRNNSGKTNRKEGLVLPCRFSKRTSGLKTVLPKVEFSESNHQKITLSGDKVFNSSADLIGKNSLESKMQKGSNRSSRNNSGKSNKKGGLDLPRRSSRRLAGLKAAIPKVELSETNQQEIPLSDNKTVINSASELITENSLEKGMEKSSSKKSSNNSGKSNKKSTIDVPRRSSTRLAGFKADMSKNSSCEQVPQSAVIESENEVVPAVGFTSNSLADEGSGPYEARPITELARHAFIVESIPSVGELLNKSEKSLDDQVMPTEQFQTLEAEKSDLRFRDPCLEFAFKTLTGAMPLEDSVADMPISTCAADILREKNLHDGKMGKSCNKKFWTDVGGTNDKIELNMPSWSFKETALLQNELVGSSALKISAGKSCQTEPNLDFDLAVDNLPNGASQRFNSWPEMAFSRHDSLHSNAPLHEGPSKSKQSLKDQIVAEEEPQPIESDKVNGDKPVSQVVFPSGDYWSDPCLEFAFKTLTGAIPLDNFAISDFPQQHLDTSHKERDGSLAPITDFPQPQLDTSPKERDGNLAPPDFGLPCDFQSVISSHFDASQRQPGTRQQLPLNPSVPPTTRE</sequence>
<feature type="region of interest" description="Disordered" evidence="6">
    <location>
        <begin position="830"/>
        <end position="851"/>
    </location>
</feature>
<dbReference type="GO" id="GO:0003677">
    <property type="term" value="F:DNA binding"/>
    <property type="evidence" value="ECO:0007669"/>
    <property type="project" value="UniProtKB-KW"/>
</dbReference>
<evidence type="ECO:0000313" key="9">
    <source>
        <dbReference type="Proteomes" id="UP000593562"/>
    </source>
</evidence>
<dbReference type="AlphaFoldDB" id="A0A7J7C764"/>
<feature type="region of interest" description="Disordered" evidence="6">
    <location>
        <begin position="557"/>
        <end position="592"/>
    </location>
</feature>
<evidence type="ECO:0000256" key="5">
    <source>
        <dbReference type="ARBA" id="ARBA00023242"/>
    </source>
</evidence>
<feature type="compositionally biased region" description="Basic and acidic residues" evidence="6">
    <location>
        <begin position="334"/>
        <end position="344"/>
    </location>
</feature>
<dbReference type="Gene3D" id="3.30.890.10">
    <property type="entry name" value="Methyl-cpg-binding Protein 2, Chain A"/>
    <property type="match status" value="3"/>
</dbReference>
<dbReference type="Proteomes" id="UP000593562">
    <property type="component" value="Unassembled WGS sequence"/>
</dbReference>
<keyword evidence="2" id="KW-0805">Transcription regulation</keyword>
<dbReference type="InParanoid" id="A0A7J7C764"/>
<dbReference type="InterPro" id="IPR038945">
    <property type="entry name" value="MBD13-like"/>
</dbReference>
<dbReference type="CDD" id="cd00122">
    <property type="entry name" value="MBD"/>
    <property type="match status" value="1"/>
</dbReference>
<feature type="region of interest" description="Disordered" evidence="6">
    <location>
        <begin position="334"/>
        <end position="436"/>
    </location>
</feature>
<dbReference type="InterPro" id="IPR001739">
    <property type="entry name" value="Methyl_CpG_DNA-bd"/>
</dbReference>
<keyword evidence="5" id="KW-0539">Nucleus</keyword>
<protein>
    <recommendedName>
        <fullName evidence="7">MBD domain-containing protein</fullName>
    </recommendedName>
</protein>
<feature type="compositionally biased region" description="Polar residues" evidence="6">
    <location>
        <begin position="959"/>
        <end position="980"/>
    </location>
</feature>
<feature type="domain" description="MBD" evidence="7">
    <location>
        <begin position="158"/>
        <end position="225"/>
    </location>
</feature>